<dbReference type="InterPro" id="IPR029479">
    <property type="entry name" value="Nitroreductase"/>
</dbReference>
<dbReference type="InterPro" id="IPR000415">
    <property type="entry name" value="Nitroreductase-like"/>
</dbReference>
<keyword evidence="11" id="KW-1185">Reference proteome</keyword>
<gene>
    <name evidence="10" type="ORF">ACFOEO_01140</name>
</gene>
<comment type="similarity">
    <text evidence="2 8">Belongs to the flavin oxidoreductase frp family.</text>
</comment>
<name>A0ABV7N311_9STAP</name>
<sequence>MNEAIKTLRNHRSIRSYKSQDVSNKQLDEIIKSVQASPNWINGQQYTIIAVKDTERKKKIAELCGNQKHIEEAPVFFVFCADFYRTMLASEMEGTSLNVKDDIDSLIVGTTDVGIALGTAVVAAESMGLGTVAIGGIRRQAKEVIEMLNLPEYVVPISGLCIGHPNEDVDQKPRLPKEAIYHLEYYDQDLKPILEAYNHTYRQYLQERTSNNRVGTWTEFVATFFSRPYYVGIDEMLNEQNFPGGKKSSER</sequence>
<evidence type="ECO:0000259" key="9">
    <source>
        <dbReference type="Pfam" id="PF00881"/>
    </source>
</evidence>
<accession>A0ABV7N311</accession>
<dbReference type="Proteomes" id="UP001595637">
    <property type="component" value="Unassembled WGS sequence"/>
</dbReference>
<evidence type="ECO:0000256" key="7">
    <source>
        <dbReference type="ARBA" id="ARBA00024982"/>
    </source>
</evidence>
<evidence type="ECO:0000313" key="11">
    <source>
        <dbReference type="Proteomes" id="UP001595637"/>
    </source>
</evidence>
<comment type="caution">
    <text evidence="10">The sequence shown here is derived from an EMBL/GenBank/DDBJ whole genome shotgun (WGS) entry which is preliminary data.</text>
</comment>
<organism evidence="10 11">
    <name type="scientific">Salinicoccus sesuvii</name>
    <dbReference type="NCBI Taxonomy" id="868281"/>
    <lineage>
        <taxon>Bacteria</taxon>
        <taxon>Bacillati</taxon>
        <taxon>Bacillota</taxon>
        <taxon>Bacilli</taxon>
        <taxon>Bacillales</taxon>
        <taxon>Staphylococcaceae</taxon>
        <taxon>Salinicoccus</taxon>
    </lineage>
</organism>
<evidence type="ECO:0000256" key="4">
    <source>
        <dbReference type="ARBA" id="ARBA00022630"/>
    </source>
</evidence>
<dbReference type="SUPFAM" id="SSF55469">
    <property type="entry name" value="FMN-dependent nitroreductase-like"/>
    <property type="match status" value="1"/>
</dbReference>
<evidence type="ECO:0000256" key="8">
    <source>
        <dbReference type="PIRNR" id="PIRNR005426"/>
    </source>
</evidence>
<keyword evidence="5 8" id="KW-0288">FMN</keyword>
<dbReference type="PANTHER" id="PTHR43425">
    <property type="entry name" value="OXYGEN-INSENSITIVE NADPH NITROREDUCTASE"/>
    <property type="match status" value="1"/>
</dbReference>
<evidence type="ECO:0000256" key="6">
    <source>
        <dbReference type="ARBA" id="ARBA00023002"/>
    </source>
</evidence>
<dbReference type="RefSeq" id="WP_380650807.1">
    <property type="nucleotide sequence ID" value="NZ_JBHRVQ010000001.1"/>
</dbReference>
<dbReference type="PANTHER" id="PTHR43425:SF2">
    <property type="entry name" value="OXYGEN-INSENSITIVE NADPH NITROREDUCTASE"/>
    <property type="match status" value="1"/>
</dbReference>
<dbReference type="PIRSF" id="PIRSF005426">
    <property type="entry name" value="Frp"/>
    <property type="match status" value="1"/>
</dbReference>
<dbReference type="InterPro" id="IPR016446">
    <property type="entry name" value="Flavin_OxRdtase_Frp"/>
</dbReference>
<evidence type="ECO:0000256" key="2">
    <source>
        <dbReference type="ARBA" id="ARBA00008366"/>
    </source>
</evidence>
<evidence type="ECO:0000256" key="1">
    <source>
        <dbReference type="ARBA" id="ARBA00001917"/>
    </source>
</evidence>
<evidence type="ECO:0000256" key="5">
    <source>
        <dbReference type="ARBA" id="ARBA00022643"/>
    </source>
</evidence>
<comment type="function">
    <text evidence="7">Reduces FMN, organic nitro compounds and disulfide DTNB. Involved in maintenance of the cellular redox state and the disulfide stress response.</text>
</comment>
<proteinExistence type="inferred from homology"/>
<evidence type="ECO:0000256" key="3">
    <source>
        <dbReference type="ARBA" id="ARBA00018365"/>
    </source>
</evidence>
<dbReference type="Pfam" id="PF00881">
    <property type="entry name" value="Nitroreductase"/>
    <property type="match status" value="1"/>
</dbReference>
<protein>
    <recommendedName>
        <fullName evidence="3">NADPH-dependent oxidoreductase</fullName>
    </recommendedName>
</protein>
<feature type="domain" description="Nitroreductase" evidence="9">
    <location>
        <begin position="8"/>
        <end position="164"/>
    </location>
</feature>
<keyword evidence="4 8" id="KW-0285">Flavoprotein</keyword>
<comment type="cofactor">
    <cofactor evidence="1">
        <name>FMN</name>
        <dbReference type="ChEBI" id="CHEBI:58210"/>
    </cofactor>
</comment>
<keyword evidence="8" id="KW-0521">NADP</keyword>
<dbReference type="CDD" id="cd02146">
    <property type="entry name" value="NfsA-like"/>
    <property type="match status" value="1"/>
</dbReference>
<dbReference type="Gene3D" id="3.40.109.10">
    <property type="entry name" value="NADH Oxidase"/>
    <property type="match status" value="1"/>
</dbReference>
<evidence type="ECO:0000313" key="10">
    <source>
        <dbReference type="EMBL" id="MFC3387213.1"/>
    </source>
</evidence>
<keyword evidence="6 8" id="KW-0560">Oxidoreductase</keyword>
<reference evidence="11" key="1">
    <citation type="journal article" date="2019" name="Int. J. Syst. Evol. Microbiol.">
        <title>The Global Catalogue of Microorganisms (GCM) 10K type strain sequencing project: providing services to taxonomists for standard genome sequencing and annotation.</title>
        <authorList>
            <consortium name="The Broad Institute Genomics Platform"/>
            <consortium name="The Broad Institute Genome Sequencing Center for Infectious Disease"/>
            <person name="Wu L."/>
            <person name="Ma J."/>
        </authorList>
    </citation>
    <scope>NUCLEOTIDE SEQUENCE [LARGE SCALE GENOMIC DNA]</scope>
    <source>
        <strain evidence="11">CCM 7756</strain>
    </source>
</reference>
<dbReference type="EMBL" id="JBHRVQ010000001">
    <property type="protein sequence ID" value="MFC3387213.1"/>
    <property type="molecule type" value="Genomic_DNA"/>
</dbReference>